<dbReference type="Gene3D" id="1.20.1560.10">
    <property type="entry name" value="ABC transporter type 1, transmembrane domain"/>
    <property type="match status" value="1"/>
</dbReference>
<feature type="domain" description="ABC transporter" evidence="12">
    <location>
        <begin position="505"/>
        <end position="738"/>
    </location>
</feature>
<evidence type="ECO:0000259" key="12">
    <source>
        <dbReference type="PROSITE" id="PS50893"/>
    </source>
</evidence>
<dbReference type="GO" id="GO:0008233">
    <property type="term" value="F:peptidase activity"/>
    <property type="evidence" value="ECO:0007669"/>
    <property type="project" value="InterPro"/>
</dbReference>
<keyword evidence="8 11" id="KW-1133">Transmembrane helix</keyword>
<evidence type="ECO:0000256" key="5">
    <source>
        <dbReference type="ARBA" id="ARBA00022741"/>
    </source>
</evidence>
<accession>A0A367Z7H0</accession>
<dbReference type="EMBL" id="QOQW01000046">
    <property type="protein sequence ID" value="RCK74078.1"/>
    <property type="molecule type" value="Genomic_DNA"/>
</dbReference>
<dbReference type="CDD" id="cd18569">
    <property type="entry name" value="ABC_6TM_NHLM_bacteriocin"/>
    <property type="match status" value="1"/>
</dbReference>
<dbReference type="InterPro" id="IPR005074">
    <property type="entry name" value="Peptidase_C39"/>
</dbReference>
<dbReference type="Pfam" id="PF00664">
    <property type="entry name" value="ABC_membrane"/>
    <property type="match status" value="1"/>
</dbReference>
<proteinExistence type="predicted"/>
<dbReference type="SUPFAM" id="SSF90123">
    <property type="entry name" value="ABC transporter transmembrane region"/>
    <property type="match status" value="1"/>
</dbReference>
<evidence type="ECO:0000256" key="7">
    <source>
        <dbReference type="ARBA" id="ARBA00022927"/>
    </source>
</evidence>
<dbReference type="Gene3D" id="3.40.50.300">
    <property type="entry name" value="P-loop containing nucleotide triphosphate hydrolases"/>
    <property type="match status" value="1"/>
</dbReference>
<dbReference type="SUPFAM" id="SSF52540">
    <property type="entry name" value="P-loop containing nucleoside triphosphate hydrolases"/>
    <property type="match status" value="1"/>
</dbReference>
<dbReference type="Pfam" id="PF00005">
    <property type="entry name" value="ABC_tran"/>
    <property type="match status" value="1"/>
</dbReference>
<dbReference type="PANTHER" id="PTHR24221">
    <property type="entry name" value="ATP-BINDING CASSETTE SUB-FAMILY B"/>
    <property type="match status" value="1"/>
</dbReference>
<feature type="transmembrane region" description="Helical" evidence="11">
    <location>
        <begin position="309"/>
        <end position="342"/>
    </location>
</feature>
<keyword evidence="7" id="KW-0653">Protein transport</keyword>
<dbReference type="GO" id="GO:0043213">
    <property type="term" value="P:bacteriocin transport"/>
    <property type="evidence" value="ECO:0007669"/>
    <property type="project" value="UniProtKB-KW"/>
</dbReference>
<evidence type="ECO:0000313" key="15">
    <source>
        <dbReference type="EMBL" id="RCK74078.1"/>
    </source>
</evidence>
<dbReference type="NCBIfam" id="TIGR03796">
    <property type="entry name" value="NHLM_micro_ABC1"/>
    <property type="match status" value="1"/>
</dbReference>
<evidence type="ECO:0000313" key="16">
    <source>
        <dbReference type="Proteomes" id="UP000252355"/>
    </source>
</evidence>
<sequence>MSEQPTERSSWRQRLERALFGLPGYRRAVTPTVLQMEAVECGAAALAMIMGYYRRFVPLETLRQEAGVSRDGTKATNILKVARKYGFVAKGFKKEPATLLEMRMPVIVFWNFNHFLVVEGFTRHEVYLNDPAQGRRVVSHEEFDQGFTGVVLAIEPGPDFRPGGSLPSPWKALWRRLAGLWSALAFIVLVTLTLVVPGIIAPTYTRVFVDMVVIGGRFDWVKPLLVVMALAVAFQATVTAVQKWVLARLQQRISLSMTGRFFNHVLGLPLAFFTQRYAGEVSNRIGLNTTVAGLVTGELAAQSLNAAMVVFFLAVMFSYSVPLTIIVIAMMLISTLVVRLLAKKREEMVRRLSRENGQLAGITIGGLISIETIKASGAESDFFARWAGTLTRVQNGMQESARLSSIQQVPLGMISSLTNALILAVGGMAVVRGLLTPGMLVAYQTLTGSVLGPFNELLSLSEKFHQVKDGLNRLDDVLIQPVENTTADAAAGRTDRPVTVLRGHLEMRRLTFGYNPLDPPFIEDFSLTLTPGKRVALVGGSGSGKSTIAKLVCGLYQPWSGEVLFDGRPKQSIAKIDLASGFAFVDQDIFLFAGTVRENLSLWDASMPEADIIRAARDAEIHDDIVARQGAYDCPVAEGGTNFSGGQRQRLEIARALASNPAILVLDEATSALDPTTEKLVDDNIRRRGCTCLIVAHRLSTIRDCDEIIVMEWGRIVQRGTHDELIKVEGPYSRLIQVEGS</sequence>
<dbReference type="PROSITE" id="PS50929">
    <property type="entry name" value="ABC_TM1F"/>
    <property type="match status" value="1"/>
</dbReference>
<dbReference type="GO" id="GO:0140359">
    <property type="term" value="F:ABC-type transporter activity"/>
    <property type="evidence" value="ECO:0007669"/>
    <property type="project" value="InterPro"/>
</dbReference>
<dbReference type="PROSITE" id="PS50893">
    <property type="entry name" value="ABC_TRANSPORTER_2"/>
    <property type="match status" value="1"/>
</dbReference>
<comment type="subcellular location">
    <subcellularLocation>
        <location evidence="1">Cell membrane</location>
        <topology evidence="1">Multi-pass membrane protein</topology>
    </subcellularLocation>
</comment>
<dbReference type="Pfam" id="PF03412">
    <property type="entry name" value="Peptidase_C39"/>
    <property type="match status" value="1"/>
</dbReference>
<dbReference type="GO" id="GO:0005886">
    <property type="term" value="C:plasma membrane"/>
    <property type="evidence" value="ECO:0007669"/>
    <property type="project" value="UniProtKB-SubCell"/>
</dbReference>
<keyword evidence="9 11" id="KW-0472">Membrane</keyword>
<reference evidence="15 16" key="1">
    <citation type="submission" date="2018-05" db="EMBL/GenBank/DDBJ databases">
        <title>A metagenomic window into the 2 km-deep terrestrial subsurface aquifer revealed taxonomically and functionally diverse microbial community comprising novel uncultured bacterial lineages.</title>
        <authorList>
            <person name="Kadnikov V.V."/>
            <person name="Mardanov A.V."/>
            <person name="Beletsky A.V."/>
            <person name="Banks D."/>
            <person name="Pimenov N.V."/>
            <person name="Frank Y.A."/>
            <person name="Karnachuk O.V."/>
            <person name="Ravin N.V."/>
        </authorList>
    </citation>
    <scope>NUCLEOTIDE SEQUENCE [LARGE SCALE GENOMIC DNA]</scope>
    <source>
        <strain evidence="15">BY5</strain>
    </source>
</reference>
<evidence type="ECO:0000256" key="9">
    <source>
        <dbReference type="ARBA" id="ARBA00023136"/>
    </source>
</evidence>
<dbReference type="InterPro" id="IPR039421">
    <property type="entry name" value="Type_1_exporter"/>
</dbReference>
<dbReference type="GO" id="GO:0005524">
    <property type="term" value="F:ATP binding"/>
    <property type="evidence" value="ECO:0007669"/>
    <property type="project" value="UniProtKB-KW"/>
</dbReference>
<dbReference type="InterPro" id="IPR027417">
    <property type="entry name" value="P-loop_NTPase"/>
</dbReference>
<evidence type="ECO:0000256" key="8">
    <source>
        <dbReference type="ARBA" id="ARBA00022989"/>
    </source>
</evidence>
<dbReference type="PROSITE" id="PS50990">
    <property type="entry name" value="PEPTIDASE_C39"/>
    <property type="match status" value="1"/>
</dbReference>
<evidence type="ECO:0000256" key="1">
    <source>
        <dbReference type="ARBA" id="ARBA00004651"/>
    </source>
</evidence>
<dbReference type="PANTHER" id="PTHR24221:SF654">
    <property type="entry name" value="ATP-BINDING CASSETTE SUB-FAMILY B MEMBER 6"/>
    <property type="match status" value="1"/>
</dbReference>
<feature type="domain" description="ABC transmembrane type-1" evidence="13">
    <location>
        <begin position="185"/>
        <end position="466"/>
    </location>
</feature>
<evidence type="ECO:0000256" key="6">
    <source>
        <dbReference type="ARBA" id="ARBA00022840"/>
    </source>
</evidence>
<dbReference type="PROSITE" id="PS00211">
    <property type="entry name" value="ABC_TRANSPORTER_1"/>
    <property type="match status" value="1"/>
</dbReference>
<dbReference type="Gene3D" id="3.90.70.10">
    <property type="entry name" value="Cysteine proteinases"/>
    <property type="match status" value="1"/>
</dbReference>
<keyword evidence="6" id="KW-0067">ATP-binding</keyword>
<keyword evidence="3" id="KW-1003">Cell membrane</keyword>
<dbReference type="GO" id="GO:0016887">
    <property type="term" value="F:ATP hydrolysis activity"/>
    <property type="evidence" value="ECO:0007669"/>
    <property type="project" value="InterPro"/>
</dbReference>
<evidence type="ECO:0000256" key="4">
    <source>
        <dbReference type="ARBA" id="ARBA00022692"/>
    </source>
</evidence>
<evidence type="ECO:0000256" key="10">
    <source>
        <dbReference type="ARBA" id="ARBA00043264"/>
    </source>
</evidence>
<dbReference type="SMART" id="SM00382">
    <property type="entry name" value="AAA"/>
    <property type="match status" value="1"/>
</dbReference>
<evidence type="ECO:0000256" key="2">
    <source>
        <dbReference type="ARBA" id="ARBA00022448"/>
    </source>
</evidence>
<dbReference type="GO" id="GO:0006508">
    <property type="term" value="P:proteolysis"/>
    <property type="evidence" value="ECO:0007669"/>
    <property type="project" value="InterPro"/>
</dbReference>
<keyword evidence="2" id="KW-0813">Transport</keyword>
<name>A0A367Z7H0_9BACT</name>
<dbReference type="InterPro" id="IPR017871">
    <property type="entry name" value="ABC_transporter-like_CS"/>
</dbReference>
<comment type="caution">
    <text evidence="15">The sequence shown here is derived from an EMBL/GenBank/DDBJ whole genome shotgun (WGS) entry which is preliminary data.</text>
</comment>
<gene>
    <name evidence="15" type="ORF">OZSIB_1069</name>
</gene>
<keyword evidence="4 11" id="KW-0812">Transmembrane</keyword>
<feature type="transmembrane region" description="Helical" evidence="11">
    <location>
        <begin position="411"/>
        <end position="435"/>
    </location>
</feature>
<evidence type="ECO:0000259" key="14">
    <source>
        <dbReference type="PROSITE" id="PS50990"/>
    </source>
</evidence>
<dbReference type="GO" id="GO:0034040">
    <property type="term" value="F:ATPase-coupled lipid transmembrane transporter activity"/>
    <property type="evidence" value="ECO:0007669"/>
    <property type="project" value="TreeGrafter"/>
</dbReference>
<evidence type="ECO:0000259" key="13">
    <source>
        <dbReference type="PROSITE" id="PS50929"/>
    </source>
</evidence>
<keyword evidence="5" id="KW-0547">Nucleotide-binding</keyword>
<protein>
    <submittedName>
        <fullName evidence="15">Type I secretion system ATPase, LssB family LapB</fullName>
    </submittedName>
</protein>
<dbReference type="FunFam" id="3.40.50.300:FF:000299">
    <property type="entry name" value="ABC transporter ATP-binding protein/permease"/>
    <property type="match status" value="1"/>
</dbReference>
<keyword evidence="10" id="KW-0080">Bacteriocin transport</keyword>
<feature type="transmembrane region" description="Helical" evidence="11">
    <location>
        <begin position="220"/>
        <end position="241"/>
    </location>
</feature>
<dbReference type="GO" id="GO:0015031">
    <property type="term" value="P:protein transport"/>
    <property type="evidence" value="ECO:0007669"/>
    <property type="project" value="UniProtKB-KW"/>
</dbReference>
<dbReference type="InterPro" id="IPR022514">
    <property type="entry name" value="NHPM_micro_ABC1"/>
</dbReference>
<dbReference type="AlphaFoldDB" id="A0A367Z7H0"/>
<dbReference type="InterPro" id="IPR003439">
    <property type="entry name" value="ABC_transporter-like_ATP-bd"/>
</dbReference>
<evidence type="ECO:0000256" key="3">
    <source>
        <dbReference type="ARBA" id="ARBA00022475"/>
    </source>
</evidence>
<feature type="transmembrane region" description="Helical" evidence="11">
    <location>
        <begin position="178"/>
        <end position="200"/>
    </location>
</feature>
<dbReference type="InterPro" id="IPR036640">
    <property type="entry name" value="ABC1_TM_sf"/>
</dbReference>
<organism evidence="15 16">
    <name type="scientific">Candidatus Ozemobacter sibiricus</name>
    <dbReference type="NCBI Taxonomy" id="2268124"/>
    <lineage>
        <taxon>Bacteria</taxon>
        <taxon>Candidatus Ozemobacteria</taxon>
        <taxon>Candidatus Ozemobacterales</taxon>
        <taxon>Candidatus Ozemobacteraceae</taxon>
        <taxon>Candidatus Ozemobacter</taxon>
    </lineage>
</organism>
<dbReference type="Proteomes" id="UP000252355">
    <property type="component" value="Unassembled WGS sequence"/>
</dbReference>
<dbReference type="InterPro" id="IPR011527">
    <property type="entry name" value="ABC1_TM_dom"/>
</dbReference>
<feature type="domain" description="Peptidase C39" evidence="14">
    <location>
        <begin position="35"/>
        <end position="154"/>
    </location>
</feature>
<dbReference type="InterPro" id="IPR003593">
    <property type="entry name" value="AAA+_ATPase"/>
</dbReference>
<evidence type="ECO:0000256" key="11">
    <source>
        <dbReference type="SAM" id="Phobius"/>
    </source>
</evidence>